<organism evidence="1 2">
    <name type="scientific">Rotaria socialis</name>
    <dbReference type="NCBI Taxonomy" id="392032"/>
    <lineage>
        <taxon>Eukaryota</taxon>
        <taxon>Metazoa</taxon>
        <taxon>Spiralia</taxon>
        <taxon>Gnathifera</taxon>
        <taxon>Rotifera</taxon>
        <taxon>Eurotatoria</taxon>
        <taxon>Bdelloidea</taxon>
        <taxon>Philodinida</taxon>
        <taxon>Philodinidae</taxon>
        <taxon>Rotaria</taxon>
    </lineage>
</organism>
<comment type="caution">
    <text evidence="1">The sequence shown here is derived from an EMBL/GenBank/DDBJ whole genome shotgun (WGS) entry which is preliminary data.</text>
</comment>
<sequence length="260" mass="30288">MNLCEMEDPILNLSHLPNVFCPITDAFIGTTFYRESQPGCWEENRWITTEFKRVIQTKGESLDPFLRPPRWILIYRNQHIIFLSPYEANELMGRLQYLYHKSPSQKLMQTTLRLLLPRTRRDQSTLINARTLTIPPLISSDPEIPDYSIPIGILVALFAFNGTIYFENKREQDAYCKFLGLCLKPRNETETNAFDKGWISIDGFVENLEYRQRLQLHQCRFSSNPLSFIRKLTENRNQAHAPLSSHVGSIIINAIKLPIE</sequence>
<dbReference type="Proteomes" id="UP000663848">
    <property type="component" value="Unassembled WGS sequence"/>
</dbReference>
<reference evidence="1" key="1">
    <citation type="submission" date="2021-02" db="EMBL/GenBank/DDBJ databases">
        <authorList>
            <person name="Nowell W R."/>
        </authorList>
    </citation>
    <scope>NUCLEOTIDE SEQUENCE</scope>
</reference>
<proteinExistence type="predicted"/>
<dbReference type="AlphaFoldDB" id="A0A821ZX60"/>
<name>A0A821ZX60_9BILA</name>
<gene>
    <name evidence="1" type="ORF">QYT958_LOCUS37310</name>
</gene>
<dbReference type="EMBL" id="CAJOBR010030913">
    <property type="protein sequence ID" value="CAF4992957.1"/>
    <property type="molecule type" value="Genomic_DNA"/>
</dbReference>
<protein>
    <submittedName>
        <fullName evidence="1">Uncharacterized protein</fullName>
    </submittedName>
</protein>
<evidence type="ECO:0000313" key="2">
    <source>
        <dbReference type="Proteomes" id="UP000663848"/>
    </source>
</evidence>
<evidence type="ECO:0000313" key="1">
    <source>
        <dbReference type="EMBL" id="CAF4992957.1"/>
    </source>
</evidence>
<accession>A0A821ZX60</accession>